<sequence length="684" mass="76241">MSSPSNTPVSSTVASIDSASPSSQAEEPWLPEPEELPNTPWYEEKSSNLKLSDIAIIKEKGGTMGKFEVVLPHPDERAHRPPPGFHTFYMNQIEMALRFPIPRFIAALCHYIKVSPSQLAPNSYSFLLALAVLLSYHKLPLIPYIFMQLIQIKRLGSEKFYISYKGDRTFIKGNPSSDKGWMSRFFYIKCDSMRTRGDERMGKAELLQAMQEAAHASGEVAPPKKEVSKKNRAQTPPTPTSEEAADVPPVLTTAEASSLGKGPERGPPFDPSRDSLVESPSAVAATRYICNMDPDQDLKVLRKADGAEVIGHFAANLASVCRGLGGEMVKRLTQAHRKVNASSQKFDAAMGQHAEVLARLEELEVHRAREDAEVRIQREALEAELASETEARTAEKAAREALEAELGEVKARAVQEAERLRSEAKDEFLKSPEFNVLLGQRAWGFFKNGFWGCLAQFRANGYPEEQCDVLSMQMDSDLVIYRTTLVRTFQVVTICRVDKSEVLVVLISPHYSKRKWVFLVTLAMSLFDLQDLCIAIGSLATLDLPMVVDLIGIYVLKGPYCTLTTTNWFLQALSVIPRGSWRDVARRFTMIRWASGLKNCFRIIILSFGNCVDRSDRIGDRDYDEATPPSSRPTLSSTPRRRRPPLAPSAVAAVARFSRGRTCFDHVDEEIPFVPKFVSSSSAD</sequence>
<evidence type="ECO:0000313" key="3">
    <source>
        <dbReference type="EMBL" id="KZV55438.1"/>
    </source>
</evidence>
<feature type="coiled-coil region" evidence="1">
    <location>
        <begin position="392"/>
        <end position="419"/>
    </location>
</feature>
<dbReference type="PANTHER" id="PTHR31099">
    <property type="entry name" value="OS06G0165300 PROTEIN"/>
    <property type="match status" value="1"/>
</dbReference>
<dbReference type="PANTHER" id="PTHR31099:SF42">
    <property type="entry name" value="AMINOTRANSFERASE-LIKE PLANT MOBILE DOMAIN-CONTAINING PROTEIN"/>
    <property type="match status" value="1"/>
</dbReference>
<feature type="compositionally biased region" description="Low complexity" evidence="2">
    <location>
        <begin position="626"/>
        <end position="638"/>
    </location>
</feature>
<evidence type="ECO:0000256" key="1">
    <source>
        <dbReference type="SAM" id="Coils"/>
    </source>
</evidence>
<name>A0A2Z7D707_9LAMI</name>
<keyword evidence="1" id="KW-0175">Coiled coil</keyword>
<evidence type="ECO:0000313" key="4">
    <source>
        <dbReference type="Proteomes" id="UP000250235"/>
    </source>
</evidence>
<keyword evidence="4" id="KW-1185">Reference proteome</keyword>
<accession>A0A2Z7D707</accession>
<reference evidence="3 4" key="1">
    <citation type="journal article" date="2015" name="Proc. Natl. Acad. Sci. U.S.A.">
        <title>The resurrection genome of Boea hygrometrica: A blueprint for survival of dehydration.</title>
        <authorList>
            <person name="Xiao L."/>
            <person name="Yang G."/>
            <person name="Zhang L."/>
            <person name="Yang X."/>
            <person name="Zhao S."/>
            <person name="Ji Z."/>
            <person name="Zhou Q."/>
            <person name="Hu M."/>
            <person name="Wang Y."/>
            <person name="Chen M."/>
            <person name="Xu Y."/>
            <person name="Jin H."/>
            <person name="Xiao X."/>
            <person name="Hu G."/>
            <person name="Bao F."/>
            <person name="Hu Y."/>
            <person name="Wan P."/>
            <person name="Li L."/>
            <person name="Deng X."/>
            <person name="Kuang T."/>
            <person name="Xiang C."/>
            <person name="Zhu J.K."/>
            <person name="Oliver M.J."/>
            <person name="He Y."/>
        </authorList>
    </citation>
    <scope>NUCLEOTIDE SEQUENCE [LARGE SCALE GENOMIC DNA]</scope>
    <source>
        <strain evidence="4">cv. XS01</strain>
    </source>
</reference>
<feature type="region of interest" description="Disordered" evidence="2">
    <location>
        <begin position="1"/>
        <end position="42"/>
    </location>
</feature>
<feature type="region of interest" description="Disordered" evidence="2">
    <location>
        <begin position="622"/>
        <end position="648"/>
    </location>
</feature>
<dbReference type="EMBL" id="KQ988555">
    <property type="protein sequence ID" value="KZV55438.1"/>
    <property type="molecule type" value="Genomic_DNA"/>
</dbReference>
<protein>
    <submittedName>
        <fullName evidence="3">Uncharacterized protein</fullName>
    </submittedName>
</protein>
<dbReference type="AlphaFoldDB" id="A0A2Z7D707"/>
<feature type="compositionally biased region" description="Low complexity" evidence="2">
    <location>
        <begin position="1"/>
        <end position="15"/>
    </location>
</feature>
<gene>
    <name evidence="3" type="ORF">F511_36078</name>
</gene>
<dbReference type="Proteomes" id="UP000250235">
    <property type="component" value="Unassembled WGS sequence"/>
</dbReference>
<evidence type="ECO:0000256" key="2">
    <source>
        <dbReference type="SAM" id="MobiDB-lite"/>
    </source>
</evidence>
<feature type="region of interest" description="Disordered" evidence="2">
    <location>
        <begin position="212"/>
        <end position="277"/>
    </location>
</feature>
<proteinExistence type="predicted"/>
<organism evidence="3 4">
    <name type="scientific">Dorcoceras hygrometricum</name>
    <dbReference type="NCBI Taxonomy" id="472368"/>
    <lineage>
        <taxon>Eukaryota</taxon>
        <taxon>Viridiplantae</taxon>
        <taxon>Streptophyta</taxon>
        <taxon>Embryophyta</taxon>
        <taxon>Tracheophyta</taxon>
        <taxon>Spermatophyta</taxon>
        <taxon>Magnoliopsida</taxon>
        <taxon>eudicotyledons</taxon>
        <taxon>Gunneridae</taxon>
        <taxon>Pentapetalae</taxon>
        <taxon>asterids</taxon>
        <taxon>lamiids</taxon>
        <taxon>Lamiales</taxon>
        <taxon>Gesneriaceae</taxon>
        <taxon>Didymocarpoideae</taxon>
        <taxon>Trichosporeae</taxon>
        <taxon>Loxocarpinae</taxon>
        <taxon>Dorcoceras</taxon>
    </lineage>
</organism>